<name>A0A6I1MLQ6_9CLOT</name>
<dbReference type="Gene3D" id="3.90.76.10">
    <property type="entry name" value="Dipeptide-binding Protein, Domain 1"/>
    <property type="match status" value="1"/>
</dbReference>
<dbReference type="InterPro" id="IPR030678">
    <property type="entry name" value="Peptide/Ni-bd"/>
</dbReference>
<dbReference type="PIRSF" id="PIRSF002741">
    <property type="entry name" value="MppA"/>
    <property type="match status" value="1"/>
</dbReference>
<dbReference type="AlphaFoldDB" id="A0A6I1MLQ6"/>
<protein>
    <recommendedName>
        <fullName evidence="4">Solute-binding protein family 5 domain-containing protein</fullName>
    </recommendedName>
</protein>
<dbReference type="Proteomes" id="UP000430345">
    <property type="component" value="Unassembled WGS sequence"/>
</dbReference>
<reference evidence="5 6" key="1">
    <citation type="submission" date="2019-10" db="EMBL/GenBank/DDBJ databases">
        <title>The Genome Sequence of Clostridium tarantellae Isolated from Fish Brain.</title>
        <authorList>
            <person name="Bano L."/>
            <person name="Kiel M."/>
            <person name="Sales G."/>
            <person name="Doxey A.C."/>
            <person name="Mansfield M.J."/>
            <person name="Schiavone M."/>
            <person name="Rossetto O."/>
            <person name="Pirazzini M."/>
            <person name="Dobrindt U."/>
            <person name="Montecucco C."/>
        </authorList>
    </citation>
    <scope>NUCLEOTIDE SEQUENCE [LARGE SCALE GENOMIC DNA]</scope>
    <source>
        <strain evidence="5 6">DSM 3997</strain>
    </source>
</reference>
<dbReference type="SUPFAM" id="SSF53850">
    <property type="entry name" value="Periplasmic binding protein-like II"/>
    <property type="match status" value="1"/>
</dbReference>
<evidence type="ECO:0000313" key="6">
    <source>
        <dbReference type="Proteomes" id="UP000430345"/>
    </source>
</evidence>
<evidence type="ECO:0000256" key="3">
    <source>
        <dbReference type="ARBA" id="ARBA00022729"/>
    </source>
</evidence>
<feature type="domain" description="Solute-binding protein family 5" evidence="4">
    <location>
        <begin position="90"/>
        <end position="443"/>
    </location>
</feature>
<keyword evidence="2" id="KW-0813">Transport</keyword>
<evidence type="ECO:0000256" key="2">
    <source>
        <dbReference type="ARBA" id="ARBA00022448"/>
    </source>
</evidence>
<evidence type="ECO:0000259" key="4">
    <source>
        <dbReference type="Pfam" id="PF00496"/>
    </source>
</evidence>
<dbReference type="InterPro" id="IPR000914">
    <property type="entry name" value="SBP_5_dom"/>
</dbReference>
<dbReference type="Pfam" id="PF00496">
    <property type="entry name" value="SBP_bac_5"/>
    <property type="match status" value="1"/>
</dbReference>
<dbReference type="PANTHER" id="PTHR30290">
    <property type="entry name" value="PERIPLASMIC BINDING COMPONENT OF ABC TRANSPORTER"/>
    <property type="match status" value="1"/>
</dbReference>
<keyword evidence="3" id="KW-0732">Signal</keyword>
<comment type="caution">
    <text evidence="5">The sequence shown here is derived from an EMBL/GenBank/DDBJ whole genome shotgun (WGS) entry which is preliminary data.</text>
</comment>
<gene>
    <name evidence="5" type="ORF">GBZ86_06250</name>
</gene>
<dbReference type="Gene3D" id="3.40.190.10">
    <property type="entry name" value="Periplasmic binding protein-like II"/>
    <property type="match status" value="1"/>
</dbReference>
<sequence>MIVITLYRRYILMKKSINLIFFIVISVLLISCNKISSLETTSNKEDESIIYSVESIPSSLLPNLGVSVGENDLICSLFEGLVEVDEKGNIIPALSEGWKLSDNKLEYTFIIKKDIKWSNGNQIKAKDFEDYFKDLLSPQNKNFIGDELDSIYGVKEYRSGKNSFNEVAIKAIDEFTLAIKMNKVDDDLLYNLTKPIYRLRDLKSPLNNYLNDYTRIKYSGPYIINSLNKDTKEIKLIKNKFYPNNAGVNEIVFIKSEEKELDFAAYNIGKIDVMKNPPITLFKEGNLLTSNHIYTTNIMKILIFNCDNAISGLLDFRKGIMNALNLELMDSYIIKNNIGKWNVNELNYLQVVEKDISNKPIEILDNYDKRQSYYTQAIQFFYNLNIYDKTIRLIGKDTLENQFIGEFIRDLLKSKYSIKVSLNLYDEEKLKDILEAGQFEIYIGELDLNEENFTYEFINSNSEIFDKNLSIISLYNINDIWCKSDKIKYLFVDKNGNIIFKYINKNLLT</sequence>
<dbReference type="Gene3D" id="3.10.105.10">
    <property type="entry name" value="Dipeptide-binding Protein, Domain 3"/>
    <property type="match status" value="1"/>
</dbReference>
<evidence type="ECO:0000256" key="1">
    <source>
        <dbReference type="ARBA" id="ARBA00005695"/>
    </source>
</evidence>
<proteinExistence type="inferred from homology"/>
<organism evidence="5 6">
    <name type="scientific">Clostridium tarantellae</name>
    <dbReference type="NCBI Taxonomy" id="39493"/>
    <lineage>
        <taxon>Bacteria</taxon>
        <taxon>Bacillati</taxon>
        <taxon>Bacillota</taxon>
        <taxon>Clostridia</taxon>
        <taxon>Eubacteriales</taxon>
        <taxon>Clostridiaceae</taxon>
        <taxon>Clostridium</taxon>
    </lineage>
</organism>
<dbReference type="GO" id="GO:1904680">
    <property type="term" value="F:peptide transmembrane transporter activity"/>
    <property type="evidence" value="ECO:0007669"/>
    <property type="project" value="TreeGrafter"/>
</dbReference>
<dbReference type="PANTHER" id="PTHR30290:SF9">
    <property type="entry name" value="OLIGOPEPTIDE-BINDING PROTEIN APPA"/>
    <property type="match status" value="1"/>
</dbReference>
<dbReference type="GO" id="GO:0042597">
    <property type="term" value="C:periplasmic space"/>
    <property type="evidence" value="ECO:0007669"/>
    <property type="project" value="UniProtKB-ARBA"/>
</dbReference>
<comment type="similarity">
    <text evidence="1">Belongs to the bacterial solute-binding protein 5 family.</text>
</comment>
<dbReference type="OrthoDB" id="403896at2"/>
<accession>A0A6I1MLQ6</accession>
<keyword evidence="6" id="KW-1185">Reference proteome</keyword>
<dbReference type="GO" id="GO:0015833">
    <property type="term" value="P:peptide transport"/>
    <property type="evidence" value="ECO:0007669"/>
    <property type="project" value="TreeGrafter"/>
</dbReference>
<evidence type="ECO:0000313" key="5">
    <source>
        <dbReference type="EMBL" id="MPQ43358.1"/>
    </source>
</evidence>
<dbReference type="EMBL" id="WHJC01000061">
    <property type="protein sequence ID" value="MPQ43358.1"/>
    <property type="molecule type" value="Genomic_DNA"/>
</dbReference>
<dbReference type="InterPro" id="IPR039424">
    <property type="entry name" value="SBP_5"/>
</dbReference>
<dbReference type="GO" id="GO:0043190">
    <property type="term" value="C:ATP-binding cassette (ABC) transporter complex"/>
    <property type="evidence" value="ECO:0007669"/>
    <property type="project" value="InterPro"/>
</dbReference>